<feature type="transmembrane region" description="Helical" evidence="1">
    <location>
        <begin position="43"/>
        <end position="67"/>
    </location>
</feature>
<dbReference type="Pfam" id="PF04143">
    <property type="entry name" value="Sulf_transp"/>
    <property type="match status" value="2"/>
</dbReference>
<dbReference type="KEGG" id="emv:HQR01_15010"/>
<keyword evidence="1" id="KW-1133">Transmembrane helix</keyword>
<evidence type="ECO:0000256" key="2">
    <source>
        <dbReference type="SAM" id="SignalP"/>
    </source>
</evidence>
<feature type="transmembrane region" description="Helical" evidence="1">
    <location>
        <begin position="74"/>
        <end position="95"/>
    </location>
</feature>
<name>A0A7D4CP39_9SPHN</name>
<feature type="transmembrane region" description="Helical" evidence="1">
    <location>
        <begin position="218"/>
        <end position="237"/>
    </location>
</feature>
<keyword evidence="1" id="KW-0472">Membrane</keyword>
<proteinExistence type="predicted"/>
<feature type="transmembrane region" description="Helical" evidence="1">
    <location>
        <begin position="287"/>
        <end position="308"/>
    </location>
</feature>
<feature type="transmembrane region" description="Helical" evidence="1">
    <location>
        <begin position="139"/>
        <end position="157"/>
    </location>
</feature>
<feature type="transmembrane region" description="Helical" evidence="1">
    <location>
        <begin position="249"/>
        <end position="267"/>
    </location>
</feature>
<accession>A0A7D4CP39</accession>
<dbReference type="RefSeq" id="WP_173215950.1">
    <property type="nucleotide sequence ID" value="NZ_CP053921.1"/>
</dbReference>
<evidence type="ECO:0000313" key="4">
    <source>
        <dbReference type="Proteomes" id="UP000504693"/>
    </source>
</evidence>
<keyword evidence="2" id="KW-0732">Signal</keyword>
<dbReference type="Proteomes" id="UP000504693">
    <property type="component" value="Chromosome"/>
</dbReference>
<reference evidence="3 4" key="1">
    <citation type="submission" date="2020-05" db="EMBL/GenBank/DDBJ databases">
        <title>Erythrobacter mangrovi sp. nov., isolated from rhizosphere soil of mangrove plant (Kandelia candel).</title>
        <authorList>
            <person name="Ye Y.H."/>
        </authorList>
    </citation>
    <scope>NUCLEOTIDE SEQUENCE [LARGE SCALE GENOMIC DNA]</scope>
    <source>
        <strain evidence="3 4">EB310</strain>
    </source>
</reference>
<keyword evidence="1" id="KW-0812">Transmembrane</keyword>
<keyword evidence="4" id="KW-1185">Reference proteome</keyword>
<feature type="transmembrane region" description="Helical" evidence="1">
    <location>
        <begin position="178"/>
        <end position="198"/>
    </location>
</feature>
<feature type="chain" id="PRO_5028864401" evidence="2">
    <location>
        <begin position="21"/>
        <end position="311"/>
    </location>
</feature>
<organism evidence="3 4">
    <name type="scientific">Erythrobacter mangrovi</name>
    <dbReference type="NCBI Taxonomy" id="2739433"/>
    <lineage>
        <taxon>Bacteria</taxon>
        <taxon>Pseudomonadati</taxon>
        <taxon>Pseudomonadota</taxon>
        <taxon>Alphaproteobacteria</taxon>
        <taxon>Sphingomonadales</taxon>
        <taxon>Erythrobacteraceae</taxon>
        <taxon>Erythrobacter/Porphyrobacter group</taxon>
        <taxon>Erythrobacter</taxon>
    </lineage>
</organism>
<sequence>MTPATAFLFAVALLSAAVMGAAIQRGATCMVAAVDEALVGRSFGRAGALLEAALWVGGLIALIQLVGVRTPAPLAYAVSHVTVLGGMLLGLGAWVNRACVFGSVARIGSGQWAWLATPVGFFLGCLPALGNPGGVAAELSPAVLLVMTTGFVVLAAWRLRAAAKAPNMLQYLSHPHRATLMIAITFVSTTLTVGAWAYTDALAALARPMKGMDPQVVLRGVMALALLGGAIVGGRLARTFAPLPARPGDVLRCLAGGALMGIGAQLVPGGNDGLIMQGLPFLQPHAWVAVSAMVLTISVLITVTYRVARPN</sequence>
<dbReference type="EMBL" id="CP053921">
    <property type="protein sequence ID" value="QKG72568.1"/>
    <property type="molecule type" value="Genomic_DNA"/>
</dbReference>
<evidence type="ECO:0000256" key="1">
    <source>
        <dbReference type="SAM" id="Phobius"/>
    </source>
</evidence>
<feature type="signal peptide" evidence="2">
    <location>
        <begin position="1"/>
        <end position="20"/>
    </location>
</feature>
<dbReference type="InterPro" id="IPR007272">
    <property type="entry name" value="Sulf_transp_TsuA/YedE"/>
</dbReference>
<dbReference type="AlphaFoldDB" id="A0A7D4CP39"/>
<protein>
    <submittedName>
        <fullName evidence="3">YeeE/YedE family protein</fullName>
    </submittedName>
</protein>
<evidence type="ECO:0000313" key="3">
    <source>
        <dbReference type="EMBL" id="QKG72568.1"/>
    </source>
</evidence>
<gene>
    <name evidence="3" type="ORF">HQR01_15010</name>
</gene>